<dbReference type="PANTHER" id="PTHR34817">
    <property type="entry name" value="NUCLEOTIDYLTRANSFERASE"/>
    <property type="match status" value="1"/>
</dbReference>
<sequence length="255" mass="28412">MRRSGFDALEEIVHLFIGGSELHGAKVGATDDLDIYGVFIEPPNVALGLNPRDHFVWSTASDERRNGPEDVDITLYSLRRWAELAAKGNATALHFIFADATAVSDVSWSLVQGRRELFLSKQSAEQFLGFASNQLQRITGEKGHGAKGQRPEYIGRFGYDTKAAMHCLRLYFECIELMEKGTITLPRPEKDLLIEVRSGAWTLERLLEEAHSLHQIAELAAERSHLPAMVDASAISSLIAEVHLRQWGMRASGNR</sequence>
<evidence type="ECO:0000313" key="1">
    <source>
        <dbReference type="EMBL" id="MBB5064140.1"/>
    </source>
</evidence>
<dbReference type="InterPro" id="IPR018775">
    <property type="entry name" value="RlaP"/>
</dbReference>
<evidence type="ECO:0000313" key="2">
    <source>
        <dbReference type="Proteomes" id="UP000584867"/>
    </source>
</evidence>
<protein>
    <submittedName>
        <fullName evidence="1">Putative nucleotidyltransferase</fullName>
    </submittedName>
</protein>
<accession>A0A7W7ZQ93</accession>
<dbReference type="EMBL" id="JACHIO010000009">
    <property type="protein sequence ID" value="MBB5064140.1"/>
    <property type="molecule type" value="Genomic_DNA"/>
</dbReference>
<dbReference type="AlphaFoldDB" id="A0A7W7ZQ93"/>
<organism evidence="1 2">
    <name type="scientific">Granulicella mallensis</name>
    <dbReference type="NCBI Taxonomy" id="940614"/>
    <lineage>
        <taxon>Bacteria</taxon>
        <taxon>Pseudomonadati</taxon>
        <taxon>Acidobacteriota</taxon>
        <taxon>Terriglobia</taxon>
        <taxon>Terriglobales</taxon>
        <taxon>Acidobacteriaceae</taxon>
        <taxon>Granulicella</taxon>
    </lineage>
</organism>
<dbReference type="PANTHER" id="PTHR34817:SF1">
    <property type="entry name" value="NUCLEOTIDYLTRANSFERASE"/>
    <property type="match status" value="1"/>
</dbReference>
<comment type="caution">
    <text evidence="1">The sequence shown here is derived from an EMBL/GenBank/DDBJ whole genome shotgun (WGS) entry which is preliminary data.</text>
</comment>
<name>A0A7W7ZQ93_9BACT</name>
<dbReference type="Proteomes" id="UP000584867">
    <property type="component" value="Unassembled WGS sequence"/>
</dbReference>
<dbReference type="RefSeq" id="WP_184255796.1">
    <property type="nucleotide sequence ID" value="NZ_JACHIO010000009.1"/>
</dbReference>
<dbReference type="GO" id="GO:0016740">
    <property type="term" value="F:transferase activity"/>
    <property type="evidence" value="ECO:0007669"/>
    <property type="project" value="UniProtKB-KW"/>
</dbReference>
<reference evidence="1 2" key="1">
    <citation type="submission" date="2020-08" db="EMBL/GenBank/DDBJ databases">
        <title>Genomic Encyclopedia of Type Strains, Phase IV (KMG-V): Genome sequencing to study the core and pangenomes of soil and plant-associated prokaryotes.</title>
        <authorList>
            <person name="Whitman W."/>
        </authorList>
    </citation>
    <scope>NUCLEOTIDE SEQUENCE [LARGE SCALE GENOMIC DNA]</scope>
    <source>
        <strain evidence="1 2">X5P3</strain>
    </source>
</reference>
<gene>
    <name evidence="1" type="ORF">HDF15_002491</name>
</gene>
<dbReference type="Pfam" id="PF10127">
    <property type="entry name" value="RlaP"/>
    <property type="match status" value="1"/>
</dbReference>
<keyword evidence="1" id="KW-0808">Transferase</keyword>
<proteinExistence type="predicted"/>